<dbReference type="InterPro" id="IPR036291">
    <property type="entry name" value="NAD(P)-bd_dom_sf"/>
</dbReference>
<organism evidence="5 6">
    <name type="scientific">Rhodococcus opacus</name>
    <name type="common">Nocardia opaca</name>
    <dbReference type="NCBI Taxonomy" id="37919"/>
    <lineage>
        <taxon>Bacteria</taxon>
        <taxon>Bacillati</taxon>
        <taxon>Actinomycetota</taxon>
        <taxon>Actinomycetes</taxon>
        <taxon>Mycobacteriales</taxon>
        <taxon>Nocardiaceae</taxon>
        <taxon>Rhodococcus</taxon>
    </lineage>
</organism>
<dbReference type="GO" id="GO:0016491">
    <property type="term" value="F:oxidoreductase activity"/>
    <property type="evidence" value="ECO:0007669"/>
    <property type="project" value="UniProtKB-KW"/>
</dbReference>
<dbReference type="Gene3D" id="3.30.360.10">
    <property type="entry name" value="Dihydrodipicolinate Reductase, domain 2"/>
    <property type="match status" value="1"/>
</dbReference>
<dbReference type="PANTHER" id="PTHR42840:SF3">
    <property type="entry name" value="BINDING ROSSMANN FOLD OXIDOREDUCTASE, PUTATIVE (AFU_ORTHOLOGUE AFUA_2G10240)-RELATED"/>
    <property type="match status" value="1"/>
</dbReference>
<dbReference type="AlphaFoldDB" id="A0A076EY10"/>
<dbReference type="InterPro" id="IPR000683">
    <property type="entry name" value="Gfo/Idh/MocA-like_OxRdtase_N"/>
</dbReference>
<proteinExistence type="inferred from homology"/>
<dbReference type="GO" id="GO:0000166">
    <property type="term" value="F:nucleotide binding"/>
    <property type="evidence" value="ECO:0007669"/>
    <property type="project" value="InterPro"/>
</dbReference>
<dbReference type="SUPFAM" id="SSF55347">
    <property type="entry name" value="Glyceraldehyde-3-phosphate dehydrogenase-like, C-terminal domain"/>
    <property type="match status" value="1"/>
</dbReference>
<evidence type="ECO:0000259" key="4">
    <source>
        <dbReference type="Pfam" id="PF22725"/>
    </source>
</evidence>
<dbReference type="SUPFAM" id="SSF51735">
    <property type="entry name" value="NAD(P)-binding Rossmann-fold domains"/>
    <property type="match status" value="1"/>
</dbReference>
<evidence type="ECO:0000256" key="1">
    <source>
        <dbReference type="ARBA" id="ARBA00010928"/>
    </source>
</evidence>
<name>A0A076EY10_RHOOP</name>
<evidence type="ECO:0000259" key="3">
    <source>
        <dbReference type="Pfam" id="PF01408"/>
    </source>
</evidence>
<dbReference type="EMBL" id="CP008947">
    <property type="protein sequence ID" value="AII08254.1"/>
    <property type="molecule type" value="Genomic_DNA"/>
</dbReference>
<evidence type="ECO:0000313" key="6">
    <source>
        <dbReference type="Proteomes" id="UP000028488"/>
    </source>
</evidence>
<keyword evidence="2" id="KW-0560">Oxidoreductase</keyword>
<dbReference type="Gene3D" id="3.40.50.720">
    <property type="entry name" value="NAD(P)-binding Rossmann-like Domain"/>
    <property type="match status" value="1"/>
</dbReference>
<accession>A0A076EY10</accession>
<dbReference type="InterPro" id="IPR055170">
    <property type="entry name" value="GFO_IDH_MocA-like_dom"/>
</dbReference>
<dbReference type="Pfam" id="PF22725">
    <property type="entry name" value="GFO_IDH_MocA_C3"/>
    <property type="match status" value="1"/>
</dbReference>
<feature type="domain" description="Gfo/Idh/MocA-like oxidoreductase N-terminal" evidence="3">
    <location>
        <begin position="3"/>
        <end position="112"/>
    </location>
</feature>
<protein>
    <submittedName>
        <fullName evidence="5">Inositol 2-dehydrogenase</fullName>
    </submittedName>
</protein>
<gene>
    <name evidence="5" type="ORF">EP51_27980</name>
</gene>
<dbReference type="PANTHER" id="PTHR42840">
    <property type="entry name" value="NAD(P)-BINDING ROSSMANN-FOLD SUPERFAMILY PROTEIN-RELATED"/>
    <property type="match status" value="1"/>
</dbReference>
<dbReference type="Pfam" id="PF01408">
    <property type="entry name" value="GFO_IDH_MocA"/>
    <property type="match status" value="1"/>
</dbReference>
<feature type="domain" description="GFO/IDH/MocA-like oxidoreductase" evidence="4">
    <location>
        <begin position="133"/>
        <end position="247"/>
    </location>
</feature>
<reference evidence="5 6" key="1">
    <citation type="submission" date="2014-07" db="EMBL/GenBank/DDBJ databases">
        <title>Genome Sequence of Rhodococcus opacus Strain R7, a Biodegrader of Mono- and Polycyclic Aromatic Hydrocarbons.</title>
        <authorList>
            <person name="Di Gennaro P."/>
            <person name="Zampolli J."/>
            <person name="Presti I."/>
            <person name="Cappelletti M."/>
            <person name="D'Ursi P."/>
            <person name="Orro A."/>
            <person name="Mezzelani A."/>
            <person name="Milanesi L."/>
        </authorList>
    </citation>
    <scope>NUCLEOTIDE SEQUENCE [LARGE SCALE GENOMIC DNA]</scope>
    <source>
        <strain evidence="5 6">R7</strain>
    </source>
</reference>
<dbReference type="RefSeq" id="WP_128641073.1">
    <property type="nucleotide sequence ID" value="NZ_CP008947.1"/>
</dbReference>
<dbReference type="eggNOG" id="COG0673">
    <property type="taxonomic scope" value="Bacteria"/>
</dbReference>
<evidence type="ECO:0000256" key="2">
    <source>
        <dbReference type="ARBA" id="ARBA00023002"/>
    </source>
</evidence>
<comment type="similarity">
    <text evidence="1">Belongs to the Gfo/Idh/MocA family.</text>
</comment>
<evidence type="ECO:0000313" key="5">
    <source>
        <dbReference type="EMBL" id="AII08254.1"/>
    </source>
</evidence>
<sequence length="330" mass="35217">MSIRVGVIGVGVMGADHARTLARSVSGAQVTVVTDYDAARADAVAQEVSARTVATATELITAPDVDAVVIASHDSAHAEQVALCLDHRRPVLCEKPLAPTLAECVDLVSREEALALANPLVSVGFMRRFHAPYQAMVQEIRSGSVGAPLLVRASHRNVTSYPGGDSASTVTNSAIHEIDITRWLLGSEIVEVSWHAPKPTSLDTSRHDPQILMLRTADGVLTVVDVFVNARYGYDVRCEVVGETGAVSLAPSHVLTVDSSLHSAATYPEDWRPLFADAYRRQLQAWVDALTAEVPSPLASARDGLRATQVAAALIDSMNNDGATIKVDYH</sequence>
<dbReference type="Proteomes" id="UP000028488">
    <property type="component" value="Chromosome"/>
</dbReference>